<evidence type="ECO:0000256" key="1">
    <source>
        <dbReference type="SAM" id="Phobius"/>
    </source>
</evidence>
<accession>A0ABR4K479</accession>
<keyword evidence="1" id="KW-0472">Membrane</keyword>
<keyword evidence="1" id="KW-0812">Transmembrane</keyword>
<gene>
    <name evidence="2" type="ORF">BJX68DRAFT_122873</name>
</gene>
<keyword evidence="1" id="KW-1133">Transmembrane helix</keyword>
<comment type="caution">
    <text evidence="2">The sequence shown here is derived from an EMBL/GenBank/DDBJ whole genome shotgun (WGS) entry which is preliminary data.</text>
</comment>
<dbReference type="GeneID" id="98151317"/>
<protein>
    <recommendedName>
        <fullName evidence="4">Secreted peptide</fullName>
    </recommendedName>
</protein>
<evidence type="ECO:0000313" key="2">
    <source>
        <dbReference type="EMBL" id="KAL2846827.1"/>
    </source>
</evidence>
<dbReference type="EMBL" id="JBFXLR010000031">
    <property type="protein sequence ID" value="KAL2846827.1"/>
    <property type="molecule type" value="Genomic_DNA"/>
</dbReference>
<reference evidence="2 3" key="1">
    <citation type="submission" date="2024-07" db="EMBL/GenBank/DDBJ databases">
        <title>Section-level genome sequencing and comparative genomics of Aspergillus sections Usti and Cavernicolus.</title>
        <authorList>
            <consortium name="Lawrence Berkeley National Laboratory"/>
            <person name="Nybo J.L."/>
            <person name="Vesth T.C."/>
            <person name="Theobald S."/>
            <person name="Frisvad J.C."/>
            <person name="Larsen T.O."/>
            <person name="Kjaerboelling I."/>
            <person name="Rothschild-Mancinelli K."/>
            <person name="Lyhne E.K."/>
            <person name="Kogle M.E."/>
            <person name="Barry K."/>
            <person name="Clum A."/>
            <person name="Na H."/>
            <person name="Ledsgaard L."/>
            <person name="Lin J."/>
            <person name="Lipzen A."/>
            <person name="Kuo A."/>
            <person name="Riley R."/>
            <person name="Mondo S."/>
            <person name="LaButti K."/>
            <person name="Haridas S."/>
            <person name="Pangalinan J."/>
            <person name="Salamov A.A."/>
            <person name="Simmons B.A."/>
            <person name="Magnuson J.K."/>
            <person name="Chen J."/>
            <person name="Drula E."/>
            <person name="Henrissat B."/>
            <person name="Wiebenga A."/>
            <person name="Lubbers R.J."/>
            <person name="Gomes A.C."/>
            <person name="Macurrencykelacurrency M.R."/>
            <person name="Stajich J."/>
            <person name="Grigoriev I.V."/>
            <person name="Mortensen U.H."/>
            <person name="De vries R.P."/>
            <person name="Baker S.E."/>
            <person name="Andersen M.R."/>
        </authorList>
    </citation>
    <scope>NUCLEOTIDE SEQUENCE [LARGE SCALE GENOMIC DNA]</scope>
    <source>
        <strain evidence="2 3">CBS 756.74</strain>
    </source>
</reference>
<dbReference type="RefSeq" id="XP_070897411.1">
    <property type="nucleotide sequence ID" value="XM_071036153.1"/>
</dbReference>
<evidence type="ECO:0000313" key="3">
    <source>
        <dbReference type="Proteomes" id="UP001610444"/>
    </source>
</evidence>
<feature type="transmembrane region" description="Helical" evidence="1">
    <location>
        <begin position="72"/>
        <end position="93"/>
    </location>
</feature>
<name>A0ABR4K479_9EURO</name>
<dbReference type="Proteomes" id="UP001610444">
    <property type="component" value="Unassembled WGS sequence"/>
</dbReference>
<proteinExistence type="predicted"/>
<organism evidence="2 3">
    <name type="scientific">Aspergillus pseudodeflectus</name>
    <dbReference type="NCBI Taxonomy" id="176178"/>
    <lineage>
        <taxon>Eukaryota</taxon>
        <taxon>Fungi</taxon>
        <taxon>Dikarya</taxon>
        <taxon>Ascomycota</taxon>
        <taxon>Pezizomycotina</taxon>
        <taxon>Eurotiomycetes</taxon>
        <taxon>Eurotiomycetidae</taxon>
        <taxon>Eurotiales</taxon>
        <taxon>Aspergillaceae</taxon>
        <taxon>Aspergillus</taxon>
        <taxon>Aspergillus subgen. Nidulantes</taxon>
    </lineage>
</organism>
<keyword evidence="3" id="KW-1185">Reference proteome</keyword>
<evidence type="ECO:0008006" key="4">
    <source>
        <dbReference type="Google" id="ProtNLM"/>
    </source>
</evidence>
<sequence>MLLLLLLLLLFSFQLNFLFLSLVFLPLLFCGFQVSLPDISPSSFSVALDDSRSWLVNDNRLRRLRFLTGRGLFFRLEALFSLIHGVISFVPFFDSACFEARQYKSLDRFHRCQRLAFSRSLNLY</sequence>